<dbReference type="AlphaFoldDB" id="A0AAW0X7U5"/>
<feature type="compositionally biased region" description="Basic and acidic residues" evidence="4">
    <location>
        <begin position="84"/>
        <end position="100"/>
    </location>
</feature>
<keyword evidence="7" id="KW-1185">Reference proteome</keyword>
<feature type="compositionally biased region" description="Basic residues" evidence="4">
    <location>
        <begin position="45"/>
        <end position="54"/>
    </location>
</feature>
<evidence type="ECO:0000313" key="7">
    <source>
        <dbReference type="Proteomes" id="UP001445076"/>
    </source>
</evidence>
<dbReference type="GO" id="GO:0042274">
    <property type="term" value="P:ribosomal small subunit biogenesis"/>
    <property type="evidence" value="ECO:0007669"/>
    <property type="project" value="TreeGrafter"/>
</dbReference>
<dbReference type="Proteomes" id="UP001445076">
    <property type="component" value="Unassembled WGS sequence"/>
</dbReference>
<accession>A0AAW0X7U5</accession>
<dbReference type="GO" id="GO:0042273">
    <property type="term" value="P:ribosomal large subunit biogenesis"/>
    <property type="evidence" value="ECO:0007669"/>
    <property type="project" value="TreeGrafter"/>
</dbReference>
<evidence type="ECO:0000256" key="1">
    <source>
        <dbReference type="ARBA" id="ARBA00004123"/>
    </source>
</evidence>
<feature type="region of interest" description="Disordered" evidence="4">
    <location>
        <begin position="226"/>
        <end position="262"/>
    </location>
</feature>
<evidence type="ECO:0000256" key="2">
    <source>
        <dbReference type="ARBA" id="ARBA00005904"/>
    </source>
</evidence>
<name>A0AAW0X7U5_CHEQU</name>
<comment type="subcellular location">
    <subcellularLocation>
        <location evidence="1">Nucleus</location>
    </subcellularLocation>
</comment>
<proteinExistence type="inferred from homology"/>
<keyword evidence="3" id="KW-0539">Nucleus</keyword>
<evidence type="ECO:0000256" key="4">
    <source>
        <dbReference type="SAM" id="MobiDB-lite"/>
    </source>
</evidence>
<dbReference type="InterPro" id="IPR007019">
    <property type="entry name" value="SURF6"/>
</dbReference>
<feature type="compositionally biased region" description="Polar residues" evidence="4">
    <location>
        <begin position="29"/>
        <end position="41"/>
    </location>
</feature>
<comment type="caution">
    <text evidence="6">The sequence shown here is derived from an EMBL/GenBank/DDBJ whole genome shotgun (WGS) entry which is preliminary data.</text>
</comment>
<evidence type="ECO:0000313" key="6">
    <source>
        <dbReference type="EMBL" id="KAK8735291.1"/>
    </source>
</evidence>
<gene>
    <name evidence="6" type="ORF">OTU49_005607</name>
</gene>
<dbReference type="EMBL" id="JARKIK010000048">
    <property type="protein sequence ID" value="KAK8735291.1"/>
    <property type="molecule type" value="Genomic_DNA"/>
</dbReference>
<comment type="similarity">
    <text evidence="2">Belongs to the SURF6 family.</text>
</comment>
<evidence type="ECO:0000256" key="3">
    <source>
        <dbReference type="ARBA" id="ARBA00023242"/>
    </source>
</evidence>
<feature type="region of interest" description="Disordered" evidence="4">
    <location>
        <begin position="1"/>
        <end position="113"/>
    </location>
</feature>
<evidence type="ECO:0000259" key="5">
    <source>
        <dbReference type="Pfam" id="PF04935"/>
    </source>
</evidence>
<dbReference type="GO" id="GO:0003723">
    <property type="term" value="F:RNA binding"/>
    <property type="evidence" value="ECO:0007669"/>
    <property type="project" value="TreeGrafter"/>
</dbReference>
<protein>
    <recommendedName>
        <fullName evidence="5">Ribosomal RNA-processing protein 14/surfeit locus protein 6 C-terminal domain-containing protein</fullName>
    </recommendedName>
</protein>
<dbReference type="PANTHER" id="PTHR14369">
    <property type="entry name" value="SURFEIT LOCUS PROTEIN 6"/>
    <property type="match status" value="1"/>
</dbReference>
<feature type="compositionally biased region" description="Polar residues" evidence="4">
    <location>
        <begin position="242"/>
        <end position="262"/>
    </location>
</feature>
<dbReference type="GO" id="GO:0005730">
    <property type="term" value="C:nucleolus"/>
    <property type="evidence" value="ECO:0007669"/>
    <property type="project" value="TreeGrafter"/>
</dbReference>
<organism evidence="6 7">
    <name type="scientific">Cherax quadricarinatus</name>
    <name type="common">Australian red claw crayfish</name>
    <dbReference type="NCBI Taxonomy" id="27406"/>
    <lineage>
        <taxon>Eukaryota</taxon>
        <taxon>Metazoa</taxon>
        <taxon>Ecdysozoa</taxon>
        <taxon>Arthropoda</taxon>
        <taxon>Crustacea</taxon>
        <taxon>Multicrustacea</taxon>
        <taxon>Malacostraca</taxon>
        <taxon>Eumalacostraca</taxon>
        <taxon>Eucarida</taxon>
        <taxon>Decapoda</taxon>
        <taxon>Pleocyemata</taxon>
        <taxon>Astacidea</taxon>
        <taxon>Parastacoidea</taxon>
        <taxon>Parastacidae</taxon>
        <taxon>Cherax</taxon>
    </lineage>
</organism>
<feature type="compositionally biased region" description="Basic residues" evidence="4">
    <location>
        <begin position="226"/>
        <end position="236"/>
    </location>
</feature>
<dbReference type="GO" id="GO:0003677">
    <property type="term" value="F:DNA binding"/>
    <property type="evidence" value="ECO:0007669"/>
    <property type="project" value="TreeGrafter"/>
</dbReference>
<reference evidence="6 7" key="1">
    <citation type="journal article" date="2024" name="BMC Genomics">
        <title>Genome assembly of redclaw crayfish (Cherax quadricarinatus) provides insights into its immune adaptation and hypoxia tolerance.</title>
        <authorList>
            <person name="Liu Z."/>
            <person name="Zheng J."/>
            <person name="Li H."/>
            <person name="Fang K."/>
            <person name="Wang S."/>
            <person name="He J."/>
            <person name="Zhou D."/>
            <person name="Weng S."/>
            <person name="Chi M."/>
            <person name="Gu Z."/>
            <person name="He J."/>
            <person name="Li F."/>
            <person name="Wang M."/>
        </authorList>
    </citation>
    <scope>NUCLEOTIDE SEQUENCE [LARGE SCALE GENOMIC DNA]</scope>
    <source>
        <strain evidence="6">ZL_2023a</strain>
    </source>
</reference>
<dbReference type="InterPro" id="IPR029190">
    <property type="entry name" value="Rrp14/SURF6_C"/>
</dbReference>
<dbReference type="PANTHER" id="PTHR14369:SF0">
    <property type="entry name" value="SURFEIT LOCUS PROTEIN 6"/>
    <property type="match status" value="1"/>
</dbReference>
<sequence>MAKDVLGVNSVINEVPKSKKRHRSRVANEMNTKTVTESYNIVSKFNKKNKKSKQKGNVESKDPLSSEQEPYQKKKKKKGNKNTEGSRKRSHLELNNRETEDAAESIDSGCIADNNSDIAADLTDWPQVKSVLLEENKFISNFLKWMPAPQKADSEEGPTSKKRQQREQKGTKRKKFKGEEKCADLAELQEKYLSTLAALKGNRKKVWDPAARKKESKLKKKLSRLQYRKNKRQKTNIKHEGINQQVDVETEKGFSQGTKSQKHTIYNQEGKLVFSKFDFSNTSTSGEIDTSLKPTDLKQLLSKALKEKEKIKRMEQKGHTKKASEVIEQSAWSSALQKAEGVKVRNDVDLIKKTIKKKESNKKTSQKTWEQRKEIIEKKKTEKLNTRKKNIKIRKEAKLNKKMKKMKNRGHIVPGF</sequence>
<feature type="region of interest" description="Disordered" evidence="4">
    <location>
        <begin position="145"/>
        <end position="177"/>
    </location>
</feature>
<feature type="domain" description="Ribosomal RNA-processing protein 14/surfeit locus protein 6 C-terminal" evidence="5">
    <location>
        <begin position="211"/>
        <end position="404"/>
    </location>
</feature>
<dbReference type="Pfam" id="PF04935">
    <property type="entry name" value="SURF6"/>
    <property type="match status" value="1"/>
</dbReference>